<comment type="caution">
    <text evidence="6">The sequence shown here is derived from an EMBL/GenBank/DDBJ whole genome shotgun (WGS) entry which is preliminary data.</text>
</comment>
<dbReference type="Proteomes" id="UP000053372">
    <property type="component" value="Unassembled WGS sequence"/>
</dbReference>
<dbReference type="Gene3D" id="3.30.450.40">
    <property type="match status" value="1"/>
</dbReference>
<dbReference type="InterPro" id="IPR003018">
    <property type="entry name" value="GAF"/>
</dbReference>
<dbReference type="PRINTS" id="PR00038">
    <property type="entry name" value="HTHLUXR"/>
</dbReference>
<name>A0A0V7ZWC8_9CYAN</name>
<dbReference type="SUPFAM" id="SSF55781">
    <property type="entry name" value="GAF domain-like"/>
    <property type="match status" value="1"/>
</dbReference>
<accession>A0A0V7ZWC8</accession>
<dbReference type="OrthoDB" id="423894at2"/>
<dbReference type="InterPro" id="IPR036388">
    <property type="entry name" value="WH-like_DNA-bd_sf"/>
</dbReference>
<gene>
    <name evidence="5" type="ORF">BC008_02145</name>
    <name evidence="6" type="ORF">BC008_02235</name>
</gene>
<dbReference type="EMBL" id="LMTZ01000043">
    <property type="protein sequence ID" value="KST68915.1"/>
    <property type="molecule type" value="Genomic_DNA"/>
</dbReference>
<organism evidence="6 7">
    <name type="scientific">Mastigocoleus testarum BC008</name>
    <dbReference type="NCBI Taxonomy" id="371196"/>
    <lineage>
        <taxon>Bacteria</taxon>
        <taxon>Bacillati</taxon>
        <taxon>Cyanobacteriota</taxon>
        <taxon>Cyanophyceae</taxon>
        <taxon>Nostocales</taxon>
        <taxon>Hapalosiphonaceae</taxon>
        <taxon>Mastigocoleus</taxon>
    </lineage>
</organism>
<dbReference type="CDD" id="cd06170">
    <property type="entry name" value="LuxR_C_like"/>
    <property type="match status" value="1"/>
</dbReference>
<feature type="domain" description="HTH luxR-type" evidence="4">
    <location>
        <begin position="174"/>
        <end position="238"/>
    </location>
</feature>
<keyword evidence="2" id="KW-0238">DNA-binding</keyword>
<evidence type="ECO:0000313" key="7">
    <source>
        <dbReference type="Proteomes" id="UP000053372"/>
    </source>
</evidence>
<dbReference type="InterPro" id="IPR029016">
    <property type="entry name" value="GAF-like_dom_sf"/>
</dbReference>
<dbReference type="PROSITE" id="PS00622">
    <property type="entry name" value="HTH_LUXR_1"/>
    <property type="match status" value="1"/>
</dbReference>
<dbReference type="InterPro" id="IPR000792">
    <property type="entry name" value="Tscrpt_reg_LuxR_C"/>
</dbReference>
<dbReference type="RefSeq" id="WP_027845484.1">
    <property type="nucleotide sequence ID" value="NZ_LMTZ01000043.1"/>
</dbReference>
<dbReference type="SMART" id="SM00065">
    <property type="entry name" value="GAF"/>
    <property type="match status" value="1"/>
</dbReference>
<keyword evidence="3" id="KW-0804">Transcription</keyword>
<evidence type="ECO:0000259" key="4">
    <source>
        <dbReference type="PROSITE" id="PS50043"/>
    </source>
</evidence>
<evidence type="ECO:0000256" key="3">
    <source>
        <dbReference type="ARBA" id="ARBA00023163"/>
    </source>
</evidence>
<dbReference type="PANTHER" id="PTHR44688:SF16">
    <property type="entry name" value="DNA-BINDING TRANSCRIPTIONAL ACTIVATOR DEVR_DOSR"/>
    <property type="match status" value="1"/>
</dbReference>
<reference evidence="6 7" key="1">
    <citation type="journal article" date="2015" name="Genome Announc.">
        <title>Draft Genome of the Euendolithic (true boring) Cyanobacterium Mastigocoleus testarum strain BC008.</title>
        <authorList>
            <person name="Guida B.S."/>
            <person name="Garcia-Pichel F."/>
        </authorList>
    </citation>
    <scope>NUCLEOTIDE SEQUENCE [LARGE SCALE GENOMIC DNA]</scope>
    <source>
        <strain evidence="6 7">BC008</strain>
    </source>
</reference>
<sequence>MVAKSLHTLFHKLAVAEDEHQLRMNYMDTVGEHFGAQRWGIHMLDRHFRSRAVDIQGISKVEKFLELYEKVGRAVDPVMRYVMEYHAPAHEKMILPPDGWKQSLLYQNCCGYYDHEHIMTGPIVGDGQLIGALHFARVGDTKPFTHQDIIELSAVCIHMSACLAKIQTQRTKLDSFLISHLTSREIQIAELVAQGLTNKEIARKLWISPNSVKQALKRMFRKLEVSTVHRNLYKTTQK</sequence>
<dbReference type="AlphaFoldDB" id="A0A0V7ZWC8"/>
<evidence type="ECO:0000256" key="2">
    <source>
        <dbReference type="ARBA" id="ARBA00023125"/>
    </source>
</evidence>
<proteinExistence type="predicted"/>
<dbReference type="GO" id="GO:0006355">
    <property type="term" value="P:regulation of DNA-templated transcription"/>
    <property type="evidence" value="ECO:0007669"/>
    <property type="project" value="InterPro"/>
</dbReference>
<dbReference type="Gene3D" id="1.10.10.10">
    <property type="entry name" value="Winged helix-like DNA-binding domain superfamily/Winged helix DNA-binding domain"/>
    <property type="match status" value="1"/>
</dbReference>
<dbReference type="SMART" id="SM00421">
    <property type="entry name" value="HTH_LUXR"/>
    <property type="match status" value="1"/>
</dbReference>
<dbReference type="GO" id="GO:0003677">
    <property type="term" value="F:DNA binding"/>
    <property type="evidence" value="ECO:0007669"/>
    <property type="project" value="UniProtKB-KW"/>
</dbReference>
<protein>
    <submittedName>
        <fullName evidence="6">Transcriptional regulator</fullName>
    </submittedName>
</protein>
<dbReference type="InterPro" id="IPR016032">
    <property type="entry name" value="Sig_transdc_resp-reg_C-effctor"/>
</dbReference>
<dbReference type="PANTHER" id="PTHR44688">
    <property type="entry name" value="DNA-BINDING TRANSCRIPTIONAL ACTIVATOR DEVR_DOSR"/>
    <property type="match status" value="1"/>
</dbReference>
<dbReference type="Pfam" id="PF00196">
    <property type="entry name" value="GerE"/>
    <property type="match status" value="1"/>
</dbReference>
<evidence type="ECO:0000256" key="1">
    <source>
        <dbReference type="ARBA" id="ARBA00023015"/>
    </source>
</evidence>
<keyword evidence="7" id="KW-1185">Reference proteome</keyword>
<keyword evidence="1" id="KW-0805">Transcription regulation</keyword>
<evidence type="ECO:0000313" key="5">
    <source>
        <dbReference type="EMBL" id="KST68897.1"/>
    </source>
</evidence>
<dbReference type="EMBL" id="LMTZ01000044">
    <property type="protein sequence ID" value="KST68897.1"/>
    <property type="molecule type" value="Genomic_DNA"/>
</dbReference>
<evidence type="ECO:0000313" key="6">
    <source>
        <dbReference type="EMBL" id="KST68915.1"/>
    </source>
</evidence>
<dbReference type="SUPFAM" id="SSF46894">
    <property type="entry name" value="C-terminal effector domain of the bipartite response regulators"/>
    <property type="match status" value="1"/>
</dbReference>
<dbReference type="PROSITE" id="PS50043">
    <property type="entry name" value="HTH_LUXR_2"/>
    <property type="match status" value="1"/>
</dbReference>